<dbReference type="Proteomes" id="UP000515728">
    <property type="component" value="Chromosome"/>
</dbReference>
<accession>A0A7G7MRV5</accession>
<evidence type="ECO:0008006" key="3">
    <source>
        <dbReference type="Google" id="ProtNLM"/>
    </source>
</evidence>
<dbReference type="AlphaFoldDB" id="A0A7G7MRV5"/>
<evidence type="ECO:0000313" key="1">
    <source>
        <dbReference type="EMBL" id="QNG55516.1"/>
    </source>
</evidence>
<sequence length="193" mass="20671">MACDESGYEGDRLVGGVTDVFAHAGVDLSPDAAGGCVADLRRRIRSPAQEYKANHLLRPKHRGTLLWLFGRTGPVLGHAHVHVVDKSAFAGTDLLVPALRETVRVWGDDITIVHDRQNALTPARLALVGCPVRFVASGDDARVQVADFLAGFATRVGSEARAGRPDPELAALLAPYLTPTSDPLLPVRSRSRP</sequence>
<dbReference type="KEGG" id="ppel:H6H00_10515"/>
<reference evidence="1 2" key="1">
    <citation type="submission" date="2020-08" db="EMBL/GenBank/DDBJ databases">
        <authorList>
            <person name="Mo P."/>
        </authorList>
    </citation>
    <scope>NUCLEOTIDE SEQUENCE [LARGE SCALE GENOMIC DNA]</scope>
    <source>
        <strain evidence="1 2">CGMCC 4.1532</strain>
    </source>
</reference>
<name>A0A7G7MRV5_9PSEU</name>
<evidence type="ECO:0000313" key="2">
    <source>
        <dbReference type="Proteomes" id="UP000515728"/>
    </source>
</evidence>
<protein>
    <recommendedName>
        <fullName evidence="3">DUF3800 domain-containing protein</fullName>
    </recommendedName>
</protein>
<proteinExistence type="predicted"/>
<dbReference type="EMBL" id="CP060131">
    <property type="protein sequence ID" value="QNG55516.1"/>
    <property type="molecule type" value="Genomic_DNA"/>
</dbReference>
<organism evidence="1 2">
    <name type="scientific">Pseudonocardia petroleophila</name>
    <dbReference type="NCBI Taxonomy" id="37331"/>
    <lineage>
        <taxon>Bacteria</taxon>
        <taxon>Bacillati</taxon>
        <taxon>Actinomycetota</taxon>
        <taxon>Actinomycetes</taxon>
        <taxon>Pseudonocardiales</taxon>
        <taxon>Pseudonocardiaceae</taxon>
        <taxon>Pseudonocardia</taxon>
    </lineage>
</organism>
<keyword evidence="2" id="KW-1185">Reference proteome</keyword>
<gene>
    <name evidence="1" type="ORF">H6H00_10515</name>
</gene>